<dbReference type="RefSeq" id="WP_135831166.1">
    <property type="nucleotide sequence ID" value="NZ_BMCK01000001.1"/>
</dbReference>
<dbReference type="InterPro" id="IPR023393">
    <property type="entry name" value="START-like_dom_sf"/>
</dbReference>
<reference evidence="2" key="4">
    <citation type="submission" date="2019-03" db="EMBL/GenBank/DDBJ databases">
        <authorList>
            <person name="Huang Y."/>
        </authorList>
    </citation>
    <scope>NUCLEOTIDE SEQUENCE</scope>
    <source>
        <strain evidence="2">JCM 16608</strain>
    </source>
</reference>
<evidence type="ECO:0000313" key="2">
    <source>
        <dbReference type="EMBL" id="QCC76117.1"/>
    </source>
</evidence>
<protein>
    <submittedName>
        <fullName evidence="2">Dimethyladenosine transferase</fullName>
    </submittedName>
</protein>
<organism evidence="2 3">
    <name type="scientific">Nocardioides daphniae</name>
    <dbReference type="NCBI Taxonomy" id="402297"/>
    <lineage>
        <taxon>Bacteria</taxon>
        <taxon>Bacillati</taxon>
        <taxon>Actinomycetota</taxon>
        <taxon>Actinomycetes</taxon>
        <taxon>Propionibacteriales</taxon>
        <taxon>Nocardioidaceae</taxon>
        <taxon>Nocardioides</taxon>
    </lineage>
</organism>
<dbReference type="SUPFAM" id="SSF55961">
    <property type="entry name" value="Bet v1-like"/>
    <property type="match status" value="1"/>
</dbReference>
<dbReference type="Proteomes" id="UP000297025">
    <property type="component" value="Chromosome"/>
</dbReference>
<dbReference type="AlphaFoldDB" id="A0A4V1CW58"/>
<dbReference type="EMBL" id="BMCK01000001">
    <property type="protein sequence ID" value="GGD09967.1"/>
    <property type="molecule type" value="Genomic_DNA"/>
</dbReference>
<reference evidence="1" key="2">
    <citation type="journal article" date="2014" name="Int. J. Syst. Evol. Microbiol.">
        <title>Complete genome of a new Firmicutes species belonging to the dominant human colonic microbiota ('Ruminococcus bicirculans') reveals two chromosomes and a selective capacity to utilize plant glucans.</title>
        <authorList>
            <consortium name="NISC Comparative Sequencing Program"/>
            <person name="Wegmann U."/>
            <person name="Louis P."/>
            <person name="Goesmann A."/>
            <person name="Henrissat B."/>
            <person name="Duncan S.H."/>
            <person name="Flint H.J."/>
        </authorList>
    </citation>
    <scope>NUCLEOTIDE SEQUENCE</scope>
    <source>
        <strain evidence="1">CCM 7403</strain>
    </source>
</reference>
<dbReference type="Pfam" id="PF10604">
    <property type="entry name" value="Polyketide_cyc2"/>
    <property type="match status" value="1"/>
</dbReference>
<dbReference type="KEGG" id="ndp:E2C04_00930"/>
<accession>A0A4V1CW58</accession>
<evidence type="ECO:0000313" key="1">
    <source>
        <dbReference type="EMBL" id="GGD09967.1"/>
    </source>
</evidence>
<dbReference type="OrthoDB" id="6624781at2"/>
<gene>
    <name evidence="2" type="ORF">E2C04_00930</name>
    <name evidence="1" type="ORF">GCM10007231_06000</name>
</gene>
<dbReference type="EMBL" id="CP038462">
    <property type="protein sequence ID" value="QCC76117.1"/>
    <property type="molecule type" value="Genomic_DNA"/>
</dbReference>
<reference evidence="1" key="5">
    <citation type="submission" date="2024-05" db="EMBL/GenBank/DDBJ databases">
        <authorList>
            <person name="Sun Q."/>
            <person name="Sedlacek I."/>
        </authorList>
    </citation>
    <scope>NUCLEOTIDE SEQUENCE</scope>
    <source>
        <strain evidence="1">CCM 7403</strain>
    </source>
</reference>
<dbReference type="InterPro" id="IPR019587">
    <property type="entry name" value="Polyketide_cyclase/dehydratase"/>
</dbReference>
<name>A0A4V1CW58_9ACTN</name>
<dbReference type="Gene3D" id="3.30.530.20">
    <property type="match status" value="1"/>
</dbReference>
<reference evidence="4" key="3">
    <citation type="journal article" date="2019" name="Int. J. Syst. Evol. Microbiol.">
        <title>The Global Catalogue of Microorganisms (GCM) 10K type strain sequencing project: providing services to taxonomists for standard genome sequencing and annotation.</title>
        <authorList>
            <consortium name="The Broad Institute Genomics Platform"/>
            <consortium name="The Broad Institute Genome Sequencing Center for Infectious Disease"/>
            <person name="Wu L."/>
            <person name="Ma J."/>
        </authorList>
    </citation>
    <scope>NUCLEOTIDE SEQUENCE [LARGE SCALE GENOMIC DNA]</scope>
    <source>
        <strain evidence="4">CCM 7403</strain>
    </source>
</reference>
<keyword evidence="2" id="KW-0808">Transferase</keyword>
<evidence type="ECO:0000313" key="4">
    <source>
        <dbReference type="Proteomes" id="UP000630594"/>
    </source>
</evidence>
<sequence>MDDDLTASASILVDAPASVIFDILADPHQHPRIDGSGTVQEIVDSPDRLSEGAQFSVQMKRGLGYRTTNTVVEYEDDALIAWRHRGQHRWRYELTPEGEKVRVTETWDGSRYSGLPRLVFKLSGLKGAQRSIEETLVRLKAVAEADAARV</sequence>
<proteinExistence type="predicted"/>
<keyword evidence="4" id="KW-1185">Reference proteome</keyword>
<evidence type="ECO:0000313" key="3">
    <source>
        <dbReference type="Proteomes" id="UP000297025"/>
    </source>
</evidence>
<dbReference type="GO" id="GO:0016740">
    <property type="term" value="F:transferase activity"/>
    <property type="evidence" value="ECO:0007669"/>
    <property type="project" value="UniProtKB-KW"/>
</dbReference>
<reference evidence="2 3" key="1">
    <citation type="journal article" date="2008" name="Int. J. Syst. Evol. Microbiol.">
        <title>Nocardioides daphniae sp. nov., isolated from Daphnia cucullata (Crustacea: Cladocera).</title>
        <authorList>
            <person name="Toth E.M."/>
            <person name="Keki Z."/>
            <person name="Homonnay Z.G."/>
            <person name="Borsodi A.K."/>
            <person name="Marialigeti K."/>
            <person name="Schumann P."/>
        </authorList>
    </citation>
    <scope>NUCLEOTIDE SEQUENCE [LARGE SCALE GENOMIC DNA]</scope>
    <source>
        <strain evidence="2 3">JCM 16608</strain>
    </source>
</reference>
<dbReference type="Proteomes" id="UP000630594">
    <property type="component" value="Unassembled WGS sequence"/>
</dbReference>